<dbReference type="CDD" id="cd01941">
    <property type="entry name" value="YeiC_kinase_like"/>
    <property type="match status" value="1"/>
</dbReference>
<dbReference type="EMBL" id="SKFG01000004">
    <property type="protein sequence ID" value="TCZ78848.1"/>
    <property type="molecule type" value="Genomic_DNA"/>
</dbReference>
<dbReference type="InterPro" id="IPR011611">
    <property type="entry name" value="PfkB_dom"/>
</dbReference>
<evidence type="ECO:0000313" key="5">
    <source>
        <dbReference type="Proteomes" id="UP000295418"/>
    </source>
</evidence>
<dbReference type="Gene3D" id="3.40.1190.20">
    <property type="match status" value="1"/>
</dbReference>
<evidence type="ECO:0000256" key="1">
    <source>
        <dbReference type="ARBA" id="ARBA00022679"/>
    </source>
</evidence>
<dbReference type="SUPFAM" id="SSF53613">
    <property type="entry name" value="Ribokinase-like"/>
    <property type="match status" value="1"/>
</dbReference>
<evidence type="ECO:0000259" key="3">
    <source>
        <dbReference type="Pfam" id="PF00294"/>
    </source>
</evidence>
<comment type="caution">
    <text evidence="4">The sequence shown here is derived from an EMBL/GenBank/DDBJ whole genome shotgun (WGS) entry which is preliminary data.</text>
</comment>
<dbReference type="Pfam" id="PF00294">
    <property type="entry name" value="PfkB"/>
    <property type="match status" value="1"/>
</dbReference>
<dbReference type="PROSITE" id="PS00584">
    <property type="entry name" value="PFKB_KINASES_2"/>
    <property type="match status" value="1"/>
</dbReference>
<keyword evidence="5" id="KW-1185">Reference proteome</keyword>
<gene>
    <name evidence="4" type="ORF">E0485_07170</name>
</gene>
<protein>
    <submittedName>
        <fullName evidence="4">Sugar kinase</fullName>
    </submittedName>
</protein>
<keyword evidence="2 4" id="KW-0418">Kinase</keyword>
<dbReference type="Proteomes" id="UP000295418">
    <property type="component" value="Unassembled WGS sequence"/>
</dbReference>
<organism evidence="4 5">
    <name type="scientific">Paenibacillus albiflavus</name>
    <dbReference type="NCBI Taxonomy" id="2545760"/>
    <lineage>
        <taxon>Bacteria</taxon>
        <taxon>Bacillati</taxon>
        <taxon>Bacillota</taxon>
        <taxon>Bacilli</taxon>
        <taxon>Bacillales</taxon>
        <taxon>Paenibacillaceae</taxon>
        <taxon>Paenibacillus</taxon>
    </lineage>
</organism>
<feature type="domain" description="Carbohydrate kinase PfkB" evidence="3">
    <location>
        <begin position="9"/>
        <end position="294"/>
    </location>
</feature>
<dbReference type="PANTHER" id="PTHR10584">
    <property type="entry name" value="SUGAR KINASE"/>
    <property type="match status" value="1"/>
</dbReference>
<accession>A0A4R4EKP1</accession>
<dbReference type="OrthoDB" id="9806249at2"/>
<keyword evidence="1" id="KW-0808">Transferase</keyword>
<proteinExistence type="predicted"/>
<sequence length="316" mass="34177">MNRLNQVKSRVACIGAVNLDRKASAKQPLIIHTSNPVSMSQSCGGVARNIGENLVRLGCEVTMLSCIGDDGEGRYIKEESIALGMQVDSIRTLEQARTGTYTALLDTNGEMFVAMAHMDINDLMTPEMVDEMWPAVATANAVLLDTNFPEACIEHIIARCHLEGISLYIDPVSTPKARKLPDFLFGVEVIMPNRDEAETMSGLRIDTIADCEEACARIRARGARNVIMTLGEQGIYCSTPDRDTHLPAMHVDVVDVTGAGDAFAAGLIYGVLQGKSLVDACRVGIAASALTLQTVFSVRPDLSINQLNKLIEEPVQ</sequence>
<evidence type="ECO:0000256" key="2">
    <source>
        <dbReference type="ARBA" id="ARBA00022777"/>
    </source>
</evidence>
<reference evidence="4 5" key="1">
    <citation type="submission" date="2019-03" db="EMBL/GenBank/DDBJ databases">
        <authorList>
            <person name="Kim M.K.M."/>
        </authorList>
    </citation>
    <scope>NUCLEOTIDE SEQUENCE [LARGE SCALE GENOMIC DNA]</scope>
    <source>
        <strain evidence="4 5">18JY21-1</strain>
    </source>
</reference>
<evidence type="ECO:0000313" key="4">
    <source>
        <dbReference type="EMBL" id="TCZ78848.1"/>
    </source>
</evidence>
<dbReference type="GO" id="GO:0005829">
    <property type="term" value="C:cytosol"/>
    <property type="evidence" value="ECO:0007669"/>
    <property type="project" value="TreeGrafter"/>
</dbReference>
<dbReference type="GO" id="GO:0016301">
    <property type="term" value="F:kinase activity"/>
    <property type="evidence" value="ECO:0007669"/>
    <property type="project" value="UniProtKB-KW"/>
</dbReference>
<name>A0A4R4EKP1_9BACL</name>
<dbReference type="PANTHER" id="PTHR10584:SF166">
    <property type="entry name" value="RIBOKINASE"/>
    <property type="match status" value="1"/>
</dbReference>
<dbReference type="InterPro" id="IPR002173">
    <property type="entry name" value="Carboh/pur_kinase_PfkB_CS"/>
</dbReference>
<dbReference type="AlphaFoldDB" id="A0A4R4EKP1"/>
<dbReference type="InterPro" id="IPR029056">
    <property type="entry name" value="Ribokinase-like"/>
</dbReference>